<sequence length="129" mass="15095">MRYLIFCFVVVVLSLAKSCSAVDTEEHCLSELLRRHANRRCKRRVRLCRQQLQTFENLARMQQQDQSTSKREYDWGRNKFQDALLIFDSCLLLTTGLVGLGTVATLTVWLVSYIWTFFKLKWGVASIVR</sequence>
<protein>
    <submittedName>
        <fullName evidence="3">Uncharacterized protein</fullName>
    </submittedName>
</protein>
<gene>
    <name evidence="3" type="ORF">FisN_28Lu071</name>
</gene>
<feature type="signal peptide" evidence="2">
    <location>
        <begin position="1"/>
        <end position="21"/>
    </location>
</feature>
<evidence type="ECO:0000313" key="3">
    <source>
        <dbReference type="EMBL" id="GAX29221.1"/>
    </source>
</evidence>
<evidence type="ECO:0000256" key="2">
    <source>
        <dbReference type="SAM" id="SignalP"/>
    </source>
</evidence>
<keyword evidence="1" id="KW-0472">Membrane</keyword>
<comment type="caution">
    <text evidence="3">The sequence shown here is derived from an EMBL/GenBank/DDBJ whole genome shotgun (WGS) entry which is preliminary data.</text>
</comment>
<evidence type="ECO:0000256" key="1">
    <source>
        <dbReference type="SAM" id="Phobius"/>
    </source>
</evidence>
<dbReference type="AlphaFoldDB" id="A0A1Z5KTA5"/>
<feature type="transmembrane region" description="Helical" evidence="1">
    <location>
        <begin position="83"/>
        <end position="111"/>
    </location>
</feature>
<keyword evidence="4" id="KW-1185">Reference proteome</keyword>
<evidence type="ECO:0000313" key="4">
    <source>
        <dbReference type="Proteomes" id="UP000198406"/>
    </source>
</evidence>
<dbReference type="EMBL" id="BDSP01000286">
    <property type="protein sequence ID" value="GAX29221.1"/>
    <property type="molecule type" value="Genomic_DNA"/>
</dbReference>
<name>A0A1Z5KTA5_FISSO</name>
<dbReference type="InParanoid" id="A0A1Z5KTA5"/>
<dbReference type="Proteomes" id="UP000198406">
    <property type="component" value="Unassembled WGS sequence"/>
</dbReference>
<organism evidence="3 4">
    <name type="scientific">Fistulifera solaris</name>
    <name type="common">Oleaginous diatom</name>
    <dbReference type="NCBI Taxonomy" id="1519565"/>
    <lineage>
        <taxon>Eukaryota</taxon>
        <taxon>Sar</taxon>
        <taxon>Stramenopiles</taxon>
        <taxon>Ochrophyta</taxon>
        <taxon>Bacillariophyta</taxon>
        <taxon>Bacillariophyceae</taxon>
        <taxon>Bacillariophycidae</taxon>
        <taxon>Naviculales</taxon>
        <taxon>Naviculaceae</taxon>
        <taxon>Fistulifera</taxon>
    </lineage>
</organism>
<keyword evidence="1" id="KW-1133">Transmembrane helix</keyword>
<proteinExistence type="predicted"/>
<reference evidence="3 4" key="1">
    <citation type="journal article" date="2015" name="Plant Cell">
        <title>Oil accumulation by the oleaginous diatom Fistulifera solaris as revealed by the genome and transcriptome.</title>
        <authorList>
            <person name="Tanaka T."/>
            <person name="Maeda Y."/>
            <person name="Veluchamy A."/>
            <person name="Tanaka M."/>
            <person name="Abida H."/>
            <person name="Marechal E."/>
            <person name="Bowler C."/>
            <person name="Muto M."/>
            <person name="Sunaga Y."/>
            <person name="Tanaka M."/>
            <person name="Yoshino T."/>
            <person name="Taniguchi T."/>
            <person name="Fukuda Y."/>
            <person name="Nemoto M."/>
            <person name="Matsumoto M."/>
            <person name="Wong P.S."/>
            <person name="Aburatani S."/>
            <person name="Fujibuchi W."/>
        </authorList>
    </citation>
    <scope>NUCLEOTIDE SEQUENCE [LARGE SCALE GENOMIC DNA]</scope>
    <source>
        <strain evidence="3 4">JPCC DA0580</strain>
    </source>
</reference>
<keyword evidence="2" id="KW-0732">Signal</keyword>
<accession>A0A1Z5KTA5</accession>
<feature type="chain" id="PRO_5013255689" evidence="2">
    <location>
        <begin position="22"/>
        <end position="129"/>
    </location>
</feature>
<keyword evidence="1" id="KW-0812">Transmembrane</keyword>